<evidence type="ECO:0000313" key="3">
    <source>
        <dbReference type="Proteomes" id="UP000005239"/>
    </source>
</evidence>
<dbReference type="Proteomes" id="UP000005239">
    <property type="component" value="Unassembled WGS sequence"/>
</dbReference>
<reference evidence="2" key="2">
    <citation type="submission" date="2022-06" db="UniProtKB">
        <authorList>
            <consortium name="EnsemblMetazoa"/>
        </authorList>
    </citation>
    <scope>IDENTIFICATION</scope>
    <source>
        <strain evidence="2">PS312</strain>
    </source>
</reference>
<feature type="coiled-coil region" evidence="1">
    <location>
        <begin position="243"/>
        <end position="291"/>
    </location>
</feature>
<reference evidence="3" key="1">
    <citation type="journal article" date="2008" name="Nat. Genet.">
        <title>The Pristionchus pacificus genome provides a unique perspective on nematode lifestyle and parasitism.</title>
        <authorList>
            <person name="Dieterich C."/>
            <person name="Clifton S.W."/>
            <person name="Schuster L.N."/>
            <person name="Chinwalla A."/>
            <person name="Delehaunty K."/>
            <person name="Dinkelacker I."/>
            <person name="Fulton L."/>
            <person name="Fulton R."/>
            <person name="Godfrey J."/>
            <person name="Minx P."/>
            <person name="Mitreva M."/>
            <person name="Roeseler W."/>
            <person name="Tian H."/>
            <person name="Witte H."/>
            <person name="Yang S.P."/>
            <person name="Wilson R.K."/>
            <person name="Sommer R.J."/>
        </authorList>
    </citation>
    <scope>NUCLEOTIDE SEQUENCE [LARGE SCALE GENOMIC DNA]</scope>
    <source>
        <strain evidence="3">PS312</strain>
    </source>
</reference>
<name>A0A8R1Z913_PRIPA</name>
<evidence type="ECO:0000313" key="2">
    <source>
        <dbReference type="EnsemblMetazoa" id="PPA46823.1"/>
    </source>
</evidence>
<protein>
    <submittedName>
        <fullName evidence="2">Uncharacterized protein</fullName>
    </submittedName>
</protein>
<accession>A0A8R1Z913</accession>
<dbReference type="EnsemblMetazoa" id="PPA46823.1">
    <property type="protein sequence ID" value="PPA46823.1"/>
    <property type="gene ID" value="WBGene00304602"/>
</dbReference>
<sequence length="346" mass="39763">HSPSSPLIPLFPSPLTLHLNQYSMDTSLSFSQHIINAIESDYLIECVNQYKEVVVNMANERSSEANSARMGTWTLITDMFNDKFGVDVTTKALKSNLSYRQAKLKKNPFKYKQFREWQSNPCKSEKQMEKELGRGDFVLLQLFSDDFEKAPKRKLDESEMRNEWNSNENESSPFPAEAYFVGVEPKEEMDNHLFDVNEDSRHSEEIFGIKRSRLSHSQLPQSITIHPPSMAVNKVDEESALRLELLRAQIELTKTQQSAAEKQMEANISMIKAMNRMMERIEMKKEESNDQSSVTSLISIMKEMIQVHTHTGLLSYQQIHICRPNPLCSPSFPRSFLVPSALHLPS</sequence>
<keyword evidence="3" id="KW-1185">Reference proteome</keyword>
<proteinExistence type="predicted"/>
<dbReference type="AlphaFoldDB" id="A0A8R1Z913"/>
<organism evidence="2 3">
    <name type="scientific">Pristionchus pacificus</name>
    <name type="common">Parasitic nematode worm</name>
    <dbReference type="NCBI Taxonomy" id="54126"/>
    <lineage>
        <taxon>Eukaryota</taxon>
        <taxon>Metazoa</taxon>
        <taxon>Ecdysozoa</taxon>
        <taxon>Nematoda</taxon>
        <taxon>Chromadorea</taxon>
        <taxon>Rhabditida</taxon>
        <taxon>Rhabditina</taxon>
        <taxon>Diplogasteromorpha</taxon>
        <taxon>Diplogasteroidea</taxon>
        <taxon>Neodiplogasteridae</taxon>
        <taxon>Pristionchus</taxon>
    </lineage>
</organism>
<gene>
    <name evidence="2" type="primary">WBGene00304602</name>
</gene>
<evidence type="ECO:0000256" key="1">
    <source>
        <dbReference type="SAM" id="Coils"/>
    </source>
</evidence>
<keyword evidence="1" id="KW-0175">Coiled coil</keyword>